<dbReference type="Proteomes" id="UP001161137">
    <property type="component" value="Unassembled WGS sequence"/>
</dbReference>
<dbReference type="InterPro" id="IPR028202">
    <property type="entry name" value="Reductase_C"/>
</dbReference>
<evidence type="ECO:0000256" key="1">
    <source>
        <dbReference type="ARBA" id="ARBA00001974"/>
    </source>
</evidence>
<dbReference type="InterPro" id="IPR023753">
    <property type="entry name" value="FAD/NAD-binding_dom"/>
</dbReference>
<dbReference type="EMBL" id="JAOCDH010000011">
    <property type="protein sequence ID" value="MDH0702113.1"/>
    <property type="molecule type" value="Genomic_DNA"/>
</dbReference>
<dbReference type="PANTHER" id="PTHR43557">
    <property type="entry name" value="APOPTOSIS-INDUCING FACTOR 1"/>
    <property type="match status" value="1"/>
</dbReference>
<keyword evidence="2" id="KW-0285">Flavoprotein</keyword>
<feature type="domain" description="Reductase C-terminal" evidence="6">
    <location>
        <begin position="331"/>
        <end position="415"/>
    </location>
</feature>
<dbReference type="Pfam" id="PF14759">
    <property type="entry name" value="Reductase_C"/>
    <property type="match status" value="1"/>
</dbReference>
<dbReference type="PRINTS" id="PR00411">
    <property type="entry name" value="PNDRDTASEI"/>
</dbReference>
<reference evidence="7" key="1">
    <citation type="submission" date="2022-09" db="EMBL/GenBank/DDBJ databases">
        <title>Intensive care unit water sources are persistently colonized with multi-drug resistant bacteria and are the site of extensive horizontal gene transfer of antibiotic resistance genes.</title>
        <authorList>
            <person name="Diorio-Toth L."/>
        </authorList>
    </citation>
    <scope>NUCLEOTIDE SEQUENCE</scope>
    <source>
        <strain evidence="7">GD03863</strain>
    </source>
</reference>
<evidence type="ECO:0000259" key="6">
    <source>
        <dbReference type="Pfam" id="PF14759"/>
    </source>
</evidence>
<accession>A0AA42ILS1</accession>
<dbReference type="PRINTS" id="PR00368">
    <property type="entry name" value="FADPNR"/>
</dbReference>
<keyword evidence="4" id="KW-0560">Oxidoreductase</keyword>
<evidence type="ECO:0000259" key="5">
    <source>
        <dbReference type="Pfam" id="PF07992"/>
    </source>
</evidence>
<dbReference type="InterPro" id="IPR050446">
    <property type="entry name" value="FAD-oxidoreductase/Apoptosis"/>
</dbReference>
<dbReference type="Gene3D" id="3.30.390.30">
    <property type="match status" value="1"/>
</dbReference>
<sequence length="420" mass="45301">MKTSHPQACALIVGGGHAGSEAAVSLRQNGFEGRILIVSNEPGLPYQRPPLSKAFLDGTLAAEALPIRPAAAYEKAAIEMLNGVEVSSLNLDERYVRLADGRELPWNHLILATGSRARRLDITGAGERQADNLHYLRSQADAERLRDQLVEGQRLVIVGGGYIGLEVAAAARKNGLQVTVLEAQTRVLARVTAAEVSSFYEQVHRAAGIELHVNAQLEQLCLDASGRKVESLVTIDGTRIPLDLVLIGVGAIANTALAEQAGLAVENGILVDDHSRTSATDVYAIGDCSNHLNEHYSCRMRLESIPNAIEQARAAAAAIVGKQAPYRSLPWFWSDQYDLKLQIAGISQGYDQVLLRGSRALRSFVAFYAREGRLIAADCVNRQQEFMAIKKLVQMGFSGALENLSDESVSLKDLAASLAS</sequence>
<dbReference type="SUPFAM" id="SSF51905">
    <property type="entry name" value="FAD/NAD(P)-binding domain"/>
    <property type="match status" value="2"/>
</dbReference>
<dbReference type="InterPro" id="IPR016156">
    <property type="entry name" value="FAD/NAD-linked_Rdtase_dimer_sf"/>
</dbReference>
<dbReference type="GeneID" id="83643998"/>
<evidence type="ECO:0000313" key="7">
    <source>
        <dbReference type="EMBL" id="MDH0702113.1"/>
    </source>
</evidence>
<dbReference type="GO" id="GO:0005737">
    <property type="term" value="C:cytoplasm"/>
    <property type="evidence" value="ECO:0007669"/>
    <property type="project" value="TreeGrafter"/>
</dbReference>
<dbReference type="PANTHER" id="PTHR43557:SF2">
    <property type="entry name" value="RIESKE DOMAIN-CONTAINING PROTEIN-RELATED"/>
    <property type="match status" value="1"/>
</dbReference>
<evidence type="ECO:0000256" key="4">
    <source>
        <dbReference type="ARBA" id="ARBA00023002"/>
    </source>
</evidence>
<comment type="caution">
    <text evidence="7">The sequence shown here is derived from an EMBL/GenBank/DDBJ whole genome shotgun (WGS) entry which is preliminary data.</text>
</comment>
<evidence type="ECO:0000313" key="8">
    <source>
        <dbReference type="Proteomes" id="UP001161137"/>
    </source>
</evidence>
<dbReference type="InterPro" id="IPR036188">
    <property type="entry name" value="FAD/NAD-bd_sf"/>
</dbReference>
<dbReference type="Pfam" id="PF07992">
    <property type="entry name" value="Pyr_redox_2"/>
    <property type="match status" value="1"/>
</dbReference>
<dbReference type="Gene3D" id="3.50.50.60">
    <property type="entry name" value="FAD/NAD(P)-binding domain"/>
    <property type="match status" value="2"/>
</dbReference>
<organism evidence="7 8">
    <name type="scientific">Ectopseudomonas toyotomiensis</name>
    <dbReference type="NCBI Taxonomy" id="554344"/>
    <lineage>
        <taxon>Bacteria</taxon>
        <taxon>Pseudomonadati</taxon>
        <taxon>Pseudomonadota</taxon>
        <taxon>Gammaproteobacteria</taxon>
        <taxon>Pseudomonadales</taxon>
        <taxon>Pseudomonadaceae</taxon>
        <taxon>Ectopseudomonas</taxon>
    </lineage>
</organism>
<evidence type="ECO:0000256" key="3">
    <source>
        <dbReference type="ARBA" id="ARBA00022827"/>
    </source>
</evidence>
<protein>
    <submittedName>
        <fullName evidence="7">FAD-dependent oxidoreductase</fullName>
    </submittedName>
</protein>
<dbReference type="SUPFAM" id="SSF55424">
    <property type="entry name" value="FAD/NAD-linked reductases, dimerisation (C-terminal) domain"/>
    <property type="match status" value="1"/>
</dbReference>
<name>A0AA42ILS1_9GAMM</name>
<dbReference type="GO" id="GO:0016651">
    <property type="term" value="F:oxidoreductase activity, acting on NAD(P)H"/>
    <property type="evidence" value="ECO:0007669"/>
    <property type="project" value="TreeGrafter"/>
</dbReference>
<gene>
    <name evidence="7" type="ORF">N5D41_11510</name>
</gene>
<feature type="domain" description="FAD/NAD(P)-binding" evidence="5">
    <location>
        <begin position="11"/>
        <end position="312"/>
    </location>
</feature>
<dbReference type="RefSeq" id="WP_100549901.1">
    <property type="nucleotide sequence ID" value="NZ_JACFYY010000012.1"/>
</dbReference>
<dbReference type="AlphaFoldDB" id="A0AA42ILS1"/>
<evidence type="ECO:0000256" key="2">
    <source>
        <dbReference type="ARBA" id="ARBA00022630"/>
    </source>
</evidence>
<keyword evidence="3" id="KW-0274">FAD</keyword>
<proteinExistence type="predicted"/>
<comment type="cofactor">
    <cofactor evidence="1">
        <name>FAD</name>
        <dbReference type="ChEBI" id="CHEBI:57692"/>
    </cofactor>
</comment>